<accession>A0A7C5DDK8</accession>
<gene>
    <name evidence="2" type="ORF">ENL07_03575</name>
</gene>
<dbReference type="Proteomes" id="UP000886058">
    <property type="component" value="Unassembled WGS sequence"/>
</dbReference>
<reference evidence="2" key="1">
    <citation type="journal article" date="2020" name="mSystems">
        <title>Genome- and Community-Level Interaction Insights into Carbon Utilization and Element Cycling Functions of Hydrothermarchaeota in Hydrothermal Sediment.</title>
        <authorList>
            <person name="Zhou Z."/>
            <person name="Liu Y."/>
            <person name="Xu W."/>
            <person name="Pan J."/>
            <person name="Luo Z.H."/>
            <person name="Li M."/>
        </authorList>
    </citation>
    <scope>NUCLEOTIDE SEQUENCE [LARGE SCALE GENOMIC DNA]</scope>
    <source>
        <strain evidence="2">HyVt-633</strain>
    </source>
</reference>
<dbReference type="EMBL" id="DRSQ01000075">
    <property type="protein sequence ID" value="HHE31716.1"/>
    <property type="molecule type" value="Genomic_DNA"/>
</dbReference>
<comment type="caution">
    <text evidence="2">The sequence shown here is derived from an EMBL/GenBank/DDBJ whole genome shotgun (WGS) entry which is preliminary data.</text>
</comment>
<organism evidence="2">
    <name type="scientific">Chlorobaculum parvum</name>
    <dbReference type="NCBI Taxonomy" id="274539"/>
    <lineage>
        <taxon>Bacteria</taxon>
        <taxon>Pseudomonadati</taxon>
        <taxon>Chlorobiota</taxon>
        <taxon>Chlorobiia</taxon>
        <taxon>Chlorobiales</taxon>
        <taxon>Chlorobiaceae</taxon>
        <taxon>Chlorobaculum</taxon>
    </lineage>
</organism>
<protein>
    <recommendedName>
        <fullName evidence="3">DoxX family protein</fullName>
    </recommendedName>
</protein>
<sequence>ERLERAMAILQEHGNYEWLTSSGEFVILNNGIEFAATYFIMLLVLFFYGAGRSVSLDYWIARQLMHGTRF</sequence>
<dbReference type="AlphaFoldDB" id="A0A7C5DDK8"/>
<evidence type="ECO:0008006" key="3">
    <source>
        <dbReference type="Google" id="ProtNLM"/>
    </source>
</evidence>
<feature type="transmembrane region" description="Helical" evidence="1">
    <location>
        <begin position="38"/>
        <end position="60"/>
    </location>
</feature>
<name>A0A7C5DDK8_9CHLB</name>
<evidence type="ECO:0000313" key="2">
    <source>
        <dbReference type="EMBL" id="HHE31716.1"/>
    </source>
</evidence>
<proteinExistence type="predicted"/>
<evidence type="ECO:0000256" key="1">
    <source>
        <dbReference type="SAM" id="Phobius"/>
    </source>
</evidence>
<keyword evidence="1" id="KW-1133">Transmembrane helix</keyword>
<keyword evidence="1" id="KW-0812">Transmembrane</keyword>
<keyword evidence="1" id="KW-0472">Membrane</keyword>
<feature type="non-terminal residue" evidence="2">
    <location>
        <position position="1"/>
    </location>
</feature>